<evidence type="ECO:0000259" key="8">
    <source>
        <dbReference type="PROSITE" id="PS50893"/>
    </source>
</evidence>
<dbReference type="Pfam" id="PF00664">
    <property type="entry name" value="ABC_membrane"/>
    <property type="match status" value="1"/>
</dbReference>
<evidence type="ECO:0000256" key="6">
    <source>
        <dbReference type="ARBA" id="ARBA00023136"/>
    </source>
</evidence>
<dbReference type="InterPro" id="IPR036640">
    <property type="entry name" value="ABC1_TM_sf"/>
</dbReference>
<dbReference type="InterPro" id="IPR003593">
    <property type="entry name" value="AAA+_ATPase"/>
</dbReference>
<dbReference type="Proteomes" id="UP000658656">
    <property type="component" value="Unassembled WGS sequence"/>
</dbReference>
<feature type="transmembrane region" description="Helical" evidence="7">
    <location>
        <begin position="153"/>
        <end position="175"/>
    </location>
</feature>
<dbReference type="OrthoDB" id="9806127at2"/>
<dbReference type="InterPro" id="IPR039421">
    <property type="entry name" value="Type_1_exporter"/>
</dbReference>
<dbReference type="GO" id="GO:0140359">
    <property type="term" value="F:ABC-type transporter activity"/>
    <property type="evidence" value="ECO:0007669"/>
    <property type="project" value="InterPro"/>
</dbReference>
<comment type="caution">
    <text evidence="10">The sequence shown here is derived from an EMBL/GenBank/DDBJ whole genome shotgun (WGS) entry which is preliminary data.</text>
</comment>
<feature type="transmembrane region" description="Helical" evidence="7">
    <location>
        <begin position="50"/>
        <end position="68"/>
    </location>
</feature>
<feature type="domain" description="ABC transporter" evidence="8">
    <location>
        <begin position="327"/>
        <end position="554"/>
    </location>
</feature>
<dbReference type="Pfam" id="PF00005">
    <property type="entry name" value="ABC_tran"/>
    <property type="match status" value="1"/>
</dbReference>
<proteinExistence type="predicted"/>
<evidence type="ECO:0000313" key="10">
    <source>
        <dbReference type="EMBL" id="GHF55756.1"/>
    </source>
</evidence>
<keyword evidence="5 7" id="KW-1133">Transmembrane helix</keyword>
<keyword evidence="2 7" id="KW-0812">Transmembrane</keyword>
<dbReference type="Gene3D" id="3.40.50.300">
    <property type="entry name" value="P-loop containing nucleotide triphosphate hydrolases"/>
    <property type="match status" value="1"/>
</dbReference>
<dbReference type="InterPro" id="IPR011527">
    <property type="entry name" value="ABC1_TM_dom"/>
</dbReference>
<keyword evidence="11" id="KW-1185">Reference proteome</keyword>
<feature type="domain" description="ABC transmembrane type-1" evidence="9">
    <location>
        <begin position="16"/>
        <end position="297"/>
    </location>
</feature>
<dbReference type="PANTHER" id="PTHR24221">
    <property type="entry name" value="ATP-BINDING CASSETTE SUB-FAMILY B"/>
    <property type="match status" value="1"/>
</dbReference>
<dbReference type="PROSITE" id="PS50929">
    <property type="entry name" value="ABC_TM1F"/>
    <property type="match status" value="1"/>
</dbReference>
<protein>
    <submittedName>
        <fullName evidence="10">ABC transporter ATP-binding protein</fullName>
    </submittedName>
</protein>
<dbReference type="GO" id="GO:0034040">
    <property type="term" value="F:ATPase-coupled lipid transmembrane transporter activity"/>
    <property type="evidence" value="ECO:0007669"/>
    <property type="project" value="TreeGrafter"/>
</dbReference>
<feature type="transmembrane region" description="Helical" evidence="7">
    <location>
        <begin position="126"/>
        <end position="147"/>
    </location>
</feature>
<accession>A0A8H9IX68</accession>
<name>A0A8H9IX68_9PSEU</name>
<reference evidence="10" key="1">
    <citation type="journal article" date="2014" name="Int. J. Syst. Evol. Microbiol.">
        <title>Complete genome sequence of Corynebacterium casei LMG S-19264T (=DSM 44701T), isolated from a smear-ripened cheese.</title>
        <authorList>
            <consortium name="US DOE Joint Genome Institute (JGI-PGF)"/>
            <person name="Walter F."/>
            <person name="Albersmeier A."/>
            <person name="Kalinowski J."/>
            <person name="Ruckert C."/>
        </authorList>
    </citation>
    <scope>NUCLEOTIDE SEQUENCE</scope>
    <source>
        <strain evidence="10">CGMCC 4.7679</strain>
    </source>
</reference>
<reference evidence="10" key="2">
    <citation type="submission" date="2020-09" db="EMBL/GenBank/DDBJ databases">
        <authorList>
            <person name="Sun Q."/>
            <person name="Zhou Y."/>
        </authorList>
    </citation>
    <scope>NUCLEOTIDE SEQUENCE</scope>
    <source>
        <strain evidence="10">CGMCC 4.7679</strain>
    </source>
</reference>
<dbReference type="InterPro" id="IPR003439">
    <property type="entry name" value="ABC_transporter-like_ATP-bd"/>
</dbReference>
<evidence type="ECO:0000256" key="7">
    <source>
        <dbReference type="SAM" id="Phobius"/>
    </source>
</evidence>
<evidence type="ECO:0000256" key="1">
    <source>
        <dbReference type="ARBA" id="ARBA00004651"/>
    </source>
</evidence>
<dbReference type="SMART" id="SM00382">
    <property type="entry name" value="AAA"/>
    <property type="match status" value="1"/>
</dbReference>
<dbReference type="GO" id="GO:0016887">
    <property type="term" value="F:ATP hydrolysis activity"/>
    <property type="evidence" value="ECO:0007669"/>
    <property type="project" value="InterPro"/>
</dbReference>
<dbReference type="GO" id="GO:0005886">
    <property type="term" value="C:plasma membrane"/>
    <property type="evidence" value="ECO:0007669"/>
    <property type="project" value="UniProtKB-SubCell"/>
</dbReference>
<dbReference type="GO" id="GO:0005524">
    <property type="term" value="F:ATP binding"/>
    <property type="evidence" value="ECO:0007669"/>
    <property type="project" value="UniProtKB-KW"/>
</dbReference>
<evidence type="ECO:0000256" key="5">
    <source>
        <dbReference type="ARBA" id="ARBA00022989"/>
    </source>
</evidence>
<gene>
    <name evidence="10" type="ORF">GCM10017566_31000</name>
</gene>
<dbReference type="EMBL" id="BNAV01000004">
    <property type="protein sequence ID" value="GHF55756.1"/>
    <property type="molecule type" value="Genomic_DNA"/>
</dbReference>
<dbReference type="AlphaFoldDB" id="A0A8H9IX68"/>
<evidence type="ECO:0000256" key="4">
    <source>
        <dbReference type="ARBA" id="ARBA00022840"/>
    </source>
</evidence>
<dbReference type="RefSeq" id="WP_145935947.1">
    <property type="nucleotide sequence ID" value="NZ_BNAV01000004.1"/>
</dbReference>
<evidence type="ECO:0000313" key="11">
    <source>
        <dbReference type="Proteomes" id="UP000658656"/>
    </source>
</evidence>
<evidence type="ECO:0000256" key="3">
    <source>
        <dbReference type="ARBA" id="ARBA00022741"/>
    </source>
</evidence>
<dbReference type="Gene3D" id="1.20.1560.10">
    <property type="entry name" value="ABC transporter type 1, transmembrane domain"/>
    <property type="match status" value="1"/>
</dbReference>
<dbReference type="PROSITE" id="PS50893">
    <property type="entry name" value="ABC_TRANSPORTER_2"/>
    <property type="match status" value="1"/>
</dbReference>
<feature type="transmembrane region" description="Helical" evidence="7">
    <location>
        <begin position="235"/>
        <end position="256"/>
    </location>
</feature>
<keyword evidence="3" id="KW-0547">Nucleotide-binding</keyword>
<evidence type="ECO:0000256" key="2">
    <source>
        <dbReference type="ARBA" id="ARBA00022692"/>
    </source>
</evidence>
<evidence type="ECO:0000259" key="9">
    <source>
        <dbReference type="PROSITE" id="PS50929"/>
    </source>
</evidence>
<keyword evidence="6 7" id="KW-0472">Membrane</keyword>
<keyword evidence="4 10" id="KW-0067">ATP-binding</keyword>
<comment type="subcellular location">
    <subcellularLocation>
        <location evidence="1">Cell membrane</location>
        <topology evidence="1">Multi-pass membrane protein</topology>
    </subcellularLocation>
</comment>
<dbReference type="SUPFAM" id="SSF52540">
    <property type="entry name" value="P-loop containing nucleoside triphosphate hydrolases"/>
    <property type="match status" value="1"/>
</dbReference>
<dbReference type="InterPro" id="IPR027417">
    <property type="entry name" value="P-loop_NTPase"/>
</dbReference>
<sequence>MKLYWRALGAQWRGGLVLAVCSVAEGLPAFSSGRLVQQAMDDGFGAGRPARGVVWLLVFGALALFGALGSRVVWRQLGTLVEPVRDALVTAVVRGVLHNPPRRNGFDAGAVARITQHIEVIRDATAGLLVQARAMLVTTGGALIGLFTVAGPLAWVVAAPVGGSLLLFACLLPALARRQRAVTLADETTAERAGTALAGMRDVVACGAEAEVGRDLHDAIGHQARSAMRLARMSAARTAVIALGGFLPLLFALAAGPGLVASGRLSAGAALGSLVYLATSLQPAVHNLGATSSSVMLRLLVALRRVAETTVLPPPRGGEREPVDATVEARALTFGWGANAEPIVRDLDLRLVPGDHLAVVGPSGIGKSTLAALLTGMVRPQSGEVLVGGVPVGELRPAALHRLVALVPQETYLFAGTVRENLALFAPGSTDDELLAAVSAVGAEDVVTRLGGLDAELGATSAGEAQLLALARVYASPARVVILDEAASSLDAAAEARAERAFAERGGVLVVIAHRLSSALRADRVLVMDGQATLLGRHDDLLAASPRYAALMRAWTDPVAA</sequence>
<organism evidence="10 11">
    <name type="scientific">Amycolatopsis bartoniae</name>
    <dbReference type="NCBI Taxonomy" id="941986"/>
    <lineage>
        <taxon>Bacteria</taxon>
        <taxon>Bacillati</taxon>
        <taxon>Actinomycetota</taxon>
        <taxon>Actinomycetes</taxon>
        <taxon>Pseudonocardiales</taxon>
        <taxon>Pseudonocardiaceae</taxon>
        <taxon>Amycolatopsis</taxon>
    </lineage>
</organism>
<dbReference type="SUPFAM" id="SSF90123">
    <property type="entry name" value="ABC transporter transmembrane region"/>
    <property type="match status" value="1"/>
</dbReference>
<dbReference type="PANTHER" id="PTHR24221:SF654">
    <property type="entry name" value="ATP-BINDING CASSETTE SUB-FAMILY B MEMBER 6"/>
    <property type="match status" value="1"/>
</dbReference>